<proteinExistence type="predicted"/>
<keyword evidence="10" id="KW-0067">ATP-binding</keyword>
<dbReference type="FunFam" id="3.30.430.20:FF:000003">
    <property type="entry name" value="Cysteine-rich RLK (RECEPTOR-like protein kinase) 10"/>
    <property type="match status" value="1"/>
</dbReference>
<keyword evidence="6" id="KW-0732">Signal</keyword>
<evidence type="ECO:0000256" key="8">
    <source>
        <dbReference type="ARBA" id="ARBA00022741"/>
    </source>
</evidence>
<dbReference type="CDD" id="cd23509">
    <property type="entry name" value="Gnk2-like"/>
    <property type="match status" value="2"/>
</dbReference>
<evidence type="ECO:0000256" key="16">
    <source>
        <dbReference type="SAM" id="Phobius"/>
    </source>
</evidence>
<evidence type="ECO:0000256" key="15">
    <source>
        <dbReference type="SAM" id="MobiDB-lite"/>
    </source>
</evidence>
<evidence type="ECO:0000256" key="1">
    <source>
        <dbReference type="ARBA" id="ARBA00004167"/>
    </source>
</evidence>
<dbReference type="EMBL" id="CAMAPE010000045">
    <property type="protein sequence ID" value="CAH9103956.1"/>
    <property type="molecule type" value="Genomic_DNA"/>
</dbReference>
<dbReference type="FunFam" id="3.30.200.20:FF:000142">
    <property type="entry name" value="Cysteine-rich receptor-like protein kinase 10"/>
    <property type="match status" value="1"/>
</dbReference>
<dbReference type="GO" id="GO:0005886">
    <property type="term" value="C:plasma membrane"/>
    <property type="evidence" value="ECO:0007669"/>
    <property type="project" value="TreeGrafter"/>
</dbReference>
<dbReference type="InterPro" id="IPR008271">
    <property type="entry name" value="Ser/Thr_kinase_AS"/>
</dbReference>
<evidence type="ECO:0000256" key="13">
    <source>
        <dbReference type="ARBA" id="ARBA00023170"/>
    </source>
</evidence>
<dbReference type="PROSITE" id="PS51473">
    <property type="entry name" value="GNK2"/>
    <property type="match status" value="2"/>
</dbReference>
<dbReference type="PROSITE" id="PS50011">
    <property type="entry name" value="PROTEIN_KINASE_DOM"/>
    <property type="match status" value="1"/>
</dbReference>
<evidence type="ECO:0000256" key="14">
    <source>
        <dbReference type="ARBA" id="ARBA00023180"/>
    </source>
</evidence>
<dbReference type="PANTHER" id="PTHR27002">
    <property type="entry name" value="RECEPTOR-LIKE SERINE/THREONINE-PROTEIN KINASE SD1-8"/>
    <property type="match status" value="1"/>
</dbReference>
<dbReference type="Gene3D" id="1.10.510.10">
    <property type="entry name" value="Transferase(Phosphotransferase) domain 1"/>
    <property type="match status" value="1"/>
</dbReference>
<comment type="subcellular location">
    <subcellularLocation>
        <location evidence="1">Membrane</location>
        <topology evidence="1">Single-pass membrane protein</topology>
    </subcellularLocation>
</comment>
<evidence type="ECO:0000256" key="4">
    <source>
        <dbReference type="ARBA" id="ARBA00022679"/>
    </source>
</evidence>
<evidence type="ECO:0000256" key="9">
    <source>
        <dbReference type="ARBA" id="ARBA00022777"/>
    </source>
</evidence>
<keyword evidence="5 16" id="KW-0812">Transmembrane</keyword>
<dbReference type="PANTHER" id="PTHR27002:SF181">
    <property type="entry name" value="RECEPTOR-LIKE SERINE_THREONINE-PROTEIN KINASE"/>
    <property type="match status" value="1"/>
</dbReference>
<sequence length="694" mass="76334">MTLNFHVDNLKYSMNILSAFLVFLTIFNGLKIAAQTCSQTAGNFTANSTYAANRALLFSKLSTNITSSYGLFINTTVGRGVDKIYGIALCRADSTSETCTKCVTTGTKNLTDVCPNQMEAIVWASEGSVPCIVRYSNRSFFGELEFSPNTIVARTDVFEADEVSPFRKILDPHVSSLIANASQGTKIKYASGQTNLPSFQTIYATAQCTPDLSQSDCGSCLTRIVGDFQSCCGKNKGGASYNPNCLFRWDLYPFYNSSFTVSTQPPPPVALSPTALLSPPAANSTNSENRKSRSRTILFVGVAIAFALLVLAAVVIFRRKKQKSGGIGRLISETKGDNVGAECLQFDLATIRIATNSFSDHNKLGEGGFGPVYKGVLINGETIAVKRLSRNSKQGEDEFKNEVICVARLQHRNLARLMGFCLEGTERLLIYEFFSNSSLDRVVFDAHKRGRLDWEMRHKIIVGIARGLVYLHEDSQLRIIHRDLKASNILLDENMNPKISDFGMARLFESDDQTGDVTTRIVGTCGYMAPEYAFHGEFSIKSDVYSFGVLLLEIITGQMIQKFHGGEAGQDLVNYTWKMWSEGTALDLVDPTISLFSISTSDILRCIHIALLCVQENVGNRPTMTTVLLMLSSTSFIMPRPSRPAYILESTTHQHTSSSLSAAHSNSHSTPPRSSSHVERSSRNDVSISELEPR</sequence>
<organism evidence="19 20">
    <name type="scientific">Cuscuta europaea</name>
    <name type="common">European dodder</name>
    <dbReference type="NCBI Taxonomy" id="41803"/>
    <lineage>
        <taxon>Eukaryota</taxon>
        <taxon>Viridiplantae</taxon>
        <taxon>Streptophyta</taxon>
        <taxon>Embryophyta</taxon>
        <taxon>Tracheophyta</taxon>
        <taxon>Spermatophyta</taxon>
        <taxon>Magnoliopsida</taxon>
        <taxon>eudicotyledons</taxon>
        <taxon>Gunneridae</taxon>
        <taxon>Pentapetalae</taxon>
        <taxon>asterids</taxon>
        <taxon>lamiids</taxon>
        <taxon>Solanales</taxon>
        <taxon>Convolvulaceae</taxon>
        <taxon>Cuscuteae</taxon>
        <taxon>Cuscuta</taxon>
        <taxon>Cuscuta subgen. Cuscuta</taxon>
    </lineage>
</organism>
<keyword evidence="20" id="KW-1185">Reference proteome</keyword>
<evidence type="ECO:0000256" key="2">
    <source>
        <dbReference type="ARBA" id="ARBA00022527"/>
    </source>
</evidence>
<feature type="compositionally biased region" description="Low complexity" evidence="15">
    <location>
        <begin position="656"/>
        <end position="675"/>
    </location>
</feature>
<dbReference type="InterPro" id="IPR011009">
    <property type="entry name" value="Kinase-like_dom_sf"/>
</dbReference>
<reference evidence="19" key="1">
    <citation type="submission" date="2022-07" db="EMBL/GenBank/DDBJ databases">
        <authorList>
            <person name="Macas J."/>
            <person name="Novak P."/>
            <person name="Neumann P."/>
        </authorList>
    </citation>
    <scope>NUCLEOTIDE SEQUENCE</scope>
</reference>
<dbReference type="SMART" id="SM00220">
    <property type="entry name" value="S_TKc"/>
    <property type="match status" value="1"/>
</dbReference>
<dbReference type="Proteomes" id="UP001152484">
    <property type="component" value="Unassembled WGS sequence"/>
</dbReference>
<dbReference type="GO" id="GO:0009737">
    <property type="term" value="P:response to abscisic acid"/>
    <property type="evidence" value="ECO:0007669"/>
    <property type="project" value="UniProtKB-ARBA"/>
</dbReference>
<feature type="transmembrane region" description="Helical" evidence="16">
    <location>
        <begin position="297"/>
        <end position="317"/>
    </location>
</feature>
<gene>
    <name evidence="19" type="ORF">CEURO_LOCUS16353</name>
</gene>
<dbReference type="PROSITE" id="PS00108">
    <property type="entry name" value="PROTEIN_KINASE_ST"/>
    <property type="match status" value="1"/>
</dbReference>
<evidence type="ECO:0000259" key="17">
    <source>
        <dbReference type="PROSITE" id="PS50011"/>
    </source>
</evidence>
<evidence type="ECO:0000256" key="7">
    <source>
        <dbReference type="ARBA" id="ARBA00022737"/>
    </source>
</evidence>
<dbReference type="InterPro" id="IPR001245">
    <property type="entry name" value="Ser-Thr/Tyr_kinase_cat_dom"/>
</dbReference>
<evidence type="ECO:0000313" key="20">
    <source>
        <dbReference type="Proteomes" id="UP001152484"/>
    </source>
</evidence>
<dbReference type="Pfam" id="PF07714">
    <property type="entry name" value="PK_Tyr_Ser-Thr"/>
    <property type="match status" value="1"/>
</dbReference>
<keyword evidence="11 16" id="KW-1133">Transmembrane helix</keyword>
<dbReference type="SUPFAM" id="SSF56112">
    <property type="entry name" value="Protein kinase-like (PK-like)"/>
    <property type="match status" value="1"/>
</dbReference>
<feature type="domain" description="Protein kinase" evidence="17">
    <location>
        <begin position="358"/>
        <end position="637"/>
    </location>
</feature>
<dbReference type="Gene3D" id="3.30.200.20">
    <property type="entry name" value="Phosphorylase Kinase, domain 1"/>
    <property type="match status" value="1"/>
</dbReference>
<keyword evidence="2" id="KW-0723">Serine/threonine-protein kinase</keyword>
<dbReference type="InterPro" id="IPR002902">
    <property type="entry name" value="GNK2"/>
</dbReference>
<evidence type="ECO:0000259" key="18">
    <source>
        <dbReference type="PROSITE" id="PS51473"/>
    </source>
</evidence>
<dbReference type="GO" id="GO:0004674">
    <property type="term" value="F:protein serine/threonine kinase activity"/>
    <property type="evidence" value="ECO:0007669"/>
    <property type="project" value="UniProtKB-KW"/>
</dbReference>
<keyword evidence="9" id="KW-0418">Kinase</keyword>
<comment type="caution">
    <text evidence="19">The sequence shown here is derived from an EMBL/GenBank/DDBJ whole genome shotgun (WGS) entry which is preliminary data.</text>
</comment>
<evidence type="ECO:0000256" key="6">
    <source>
        <dbReference type="ARBA" id="ARBA00022729"/>
    </source>
</evidence>
<keyword evidence="13" id="KW-0675">Receptor</keyword>
<dbReference type="Pfam" id="PF01657">
    <property type="entry name" value="Stress-antifung"/>
    <property type="match status" value="2"/>
</dbReference>
<dbReference type="AlphaFoldDB" id="A0A9P0ZME3"/>
<accession>A0A9P0ZME3</accession>
<keyword evidence="3" id="KW-0597">Phosphoprotein</keyword>
<evidence type="ECO:0000256" key="3">
    <source>
        <dbReference type="ARBA" id="ARBA00022553"/>
    </source>
</evidence>
<dbReference type="GO" id="GO:0005524">
    <property type="term" value="F:ATP binding"/>
    <property type="evidence" value="ECO:0007669"/>
    <property type="project" value="UniProtKB-KW"/>
</dbReference>
<dbReference type="Gene3D" id="3.30.430.20">
    <property type="entry name" value="Gnk2 domain, C-X8-C-X2-C motif"/>
    <property type="match status" value="2"/>
</dbReference>
<feature type="transmembrane region" description="Helical" evidence="16">
    <location>
        <begin position="12"/>
        <end position="30"/>
    </location>
</feature>
<dbReference type="InterPro" id="IPR000719">
    <property type="entry name" value="Prot_kinase_dom"/>
</dbReference>
<evidence type="ECO:0000256" key="11">
    <source>
        <dbReference type="ARBA" id="ARBA00022989"/>
    </source>
</evidence>
<protein>
    <submittedName>
        <fullName evidence="19">Uncharacterized protein</fullName>
    </submittedName>
</protein>
<dbReference type="InterPro" id="IPR038408">
    <property type="entry name" value="GNK2_sf"/>
</dbReference>
<name>A0A9P0ZME3_CUSEU</name>
<feature type="domain" description="Gnk2-homologous" evidence="18">
    <location>
        <begin position="32"/>
        <end position="140"/>
    </location>
</feature>
<keyword evidence="14" id="KW-0325">Glycoprotein</keyword>
<dbReference type="FunFam" id="1.10.510.10:FF:000343">
    <property type="entry name" value="Cysteine-rich receptor-like protein kinase 28"/>
    <property type="match status" value="1"/>
</dbReference>
<evidence type="ECO:0000256" key="12">
    <source>
        <dbReference type="ARBA" id="ARBA00023136"/>
    </source>
</evidence>
<evidence type="ECO:0000313" key="19">
    <source>
        <dbReference type="EMBL" id="CAH9103956.1"/>
    </source>
</evidence>
<feature type="region of interest" description="Disordered" evidence="15">
    <location>
        <begin position="656"/>
        <end position="694"/>
    </location>
</feature>
<dbReference type="OrthoDB" id="4062651at2759"/>
<keyword evidence="12 16" id="KW-0472">Membrane</keyword>
<dbReference type="CDD" id="cd14066">
    <property type="entry name" value="STKc_IRAK"/>
    <property type="match status" value="1"/>
</dbReference>
<evidence type="ECO:0000256" key="10">
    <source>
        <dbReference type="ARBA" id="ARBA00022840"/>
    </source>
</evidence>
<evidence type="ECO:0000256" key="5">
    <source>
        <dbReference type="ARBA" id="ARBA00022692"/>
    </source>
</evidence>
<keyword evidence="8" id="KW-0547">Nucleotide-binding</keyword>
<keyword evidence="4" id="KW-0808">Transferase</keyword>
<keyword evidence="7" id="KW-0677">Repeat</keyword>
<feature type="domain" description="Gnk2-homologous" evidence="18">
    <location>
        <begin position="146"/>
        <end position="254"/>
    </location>
</feature>